<evidence type="ECO:0000313" key="2">
    <source>
        <dbReference type="Proteomes" id="UP000460718"/>
    </source>
</evidence>
<accession>A0A6A3JQP9</accession>
<organism evidence="1 2">
    <name type="scientific">Phytophthora fragariae</name>
    <dbReference type="NCBI Taxonomy" id="53985"/>
    <lineage>
        <taxon>Eukaryota</taxon>
        <taxon>Sar</taxon>
        <taxon>Stramenopiles</taxon>
        <taxon>Oomycota</taxon>
        <taxon>Peronosporomycetes</taxon>
        <taxon>Peronosporales</taxon>
        <taxon>Peronosporaceae</taxon>
        <taxon>Phytophthora</taxon>
    </lineage>
</organism>
<sequence length="112" mass="12038">MISQILISPSLDDDDQDKLLRLLVDKFAKKDKAKASSAHDTGRKLAQLALWCDMRHVFDANEATMGLKILDDIAEAIPDEGGGGRVGWVRPDPAETIMAAQESGGSGLPALH</sequence>
<reference evidence="1 2" key="1">
    <citation type="submission" date="2018-09" db="EMBL/GenBank/DDBJ databases">
        <title>Genomic investigation of the strawberry pathogen Phytophthora fragariae indicates pathogenicity is determined by transcriptional variation in three key races.</title>
        <authorList>
            <person name="Adams T.M."/>
            <person name="Armitage A.D."/>
            <person name="Sobczyk M.K."/>
            <person name="Bates H.J."/>
            <person name="Dunwell J.M."/>
            <person name="Nellist C.F."/>
            <person name="Harrison R.J."/>
        </authorList>
    </citation>
    <scope>NUCLEOTIDE SEQUENCE [LARGE SCALE GENOMIC DNA]</scope>
    <source>
        <strain evidence="1 2">SCRP245</strain>
    </source>
</reference>
<dbReference type="AlphaFoldDB" id="A0A6A3JQP9"/>
<dbReference type="EMBL" id="QXFW01001067">
    <property type="protein sequence ID" value="KAE8997189.1"/>
    <property type="molecule type" value="Genomic_DNA"/>
</dbReference>
<gene>
    <name evidence="1" type="ORF">PF011_g15589</name>
</gene>
<proteinExistence type="predicted"/>
<name>A0A6A3JQP9_9STRA</name>
<comment type="caution">
    <text evidence="1">The sequence shown here is derived from an EMBL/GenBank/DDBJ whole genome shotgun (WGS) entry which is preliminary data.</text>
</comment>
<dbReference type="Proteomes" id="UP000460718">
    <property type="component" value="Unassembled WGS sequence"/>
</dbReference>
<evidence type="ECO:0000313" key="1">
    <source>
        <dbReference type="EMBL" id="KAE8997189.1"/>
    </source>
</evidence>
<protein>
    <submittedName>
        <fullName evidence="1">Uncharacterized protein</fullName>
    </submittedName>
</protein>